<comment type="caution">
    <text evidence="1">The sequence shown here is derived from an EMBL/GenBank/DDBJ whole genome shotgun (WGS) entry which is preliminary data.</text>
</comment>
<name>A0AAP2DI66_9BACT</name>
<dbReference type="RefSeq" id="WP_254162227.1">
    <property type="nucleotide sequence ID" value="NZ_JAHESF010000006.1"/>
</dbReference>
<evidence type="ECO:0000313" key="1">
    <source>
        <dbReference type="EMBL" id="MBT1696785.1"/>
    </source>
</evidence>
<sequence>MKFLSFILFMFFFQDLPFKPKEEFEIKLDYKFKQRPSPERSVVNLSETRAEHDRRTSNDMLPYLVLQVKMLKLNDESRIRVTNNLDSKPFNKKIEEGIVVPLDLGFTADVKDRVTAHEYVITFLSPQKSEVSRILINVDKDGSFFVNGEKRGRF</sequence>
<dbReference type="EMBL" id="JAHESF010000006">
    <property type="protein sequence ID" value="MBT1696785.1"/>
    <property type="molecule type" value="Genomic_DNA"/>
</dbReference>
<organism evidence="1 2">
    <name type="scientific">Chryseosolibacter histidini</name>
    <dbReference type="NCBI Taxonomy" id="2782349"/>
    <lineage>
        <taxon>Bacteria</taxon>
        <taxon>Pseudomonadati</taxon>
        <taxon>Bacteroidota</taxon>
        <taxon>Cytophagia</taxon>
        <taxon>Cytophagales</taxon>
        <taxon>Chryseotaleaceae</taxon>
        <taxon>Chryseosolibacter</taxon>
    </lineage>
</organism>
<protein>
    <submittedName>
        <fullName evidence="1">Uncharacterized protein</fullName>
    </submittedName>
</protein>
<accession>A0AAP2DI66</accession>
<gene>
    <name evidence="1" type="ORF">KK083_07865</name>
</gene>
<evidence type="ECO:0000313" key="2">
    <source>
        <dbReference type="Proteomes" id="UP001319200"/>
    </source>
</evidence>
<keyword evidence="2" id="KW-1185">Reference proteome</keyword>
<dbReference type="Proteomes" id="UP001319200">
    <property type="component" value="Unassembled WGS sequence"/>
</dbReference>
<reference evidence="1 2" key="1">
    <citation type="submission" date="2021-05" db="EMBL/GenBank/DDBJ databases">
        <title>A Polyphasic approach of four new species of the genus Ohtaekwangia: Ohtaekwangia histidinii sp. nov., Ohtaekwangia cretensis sp. nov., Ohtaekwangia indiensis sp. nov., Ohtaekwangia reichenbachii sp. nov. from diverse environment.</title>
        <authorList>
            <person name="Octaviana S."/>
        </authorList>
    </citation>
    <scope>NUCLEOTIDE SEQUENCE [LARGE SCALE GENOMIC DNA]</scope>
    <source>
        <strain evidence="1 2">PWU4</strain>
    </source>
</reference>
<proteinExistence type="predicted"/>
<dbReference type="AlphaFoldDB" id="A0AAP2DI66"/>